<gene>
    <name evidence="1" type="ORF">C8Q69DRAFT_517511</name>
</gene>
<proteinExistence type="predicted"/>
<comment type="caution">
    <text evidence="1">The sequence shown here is derived from an EMBL/GenBank/DDBJ whole genome shotgun (WGS) entry which is preliminary data.</text>
</comment>
<keyword evidence="2" id="KW-1185">Reference proteome</keyword>
<protein>
    <submittedName>
        <fullName evidence="1">Uncharacterized protein</fullName>
    </submittedName>
</protein>
<dbReference type="AlphaFoldDB" id="A0A443I3F3"/>
<dbReference type="STRING" id="264951.A0A443I3F3"/>
<reference evidence="1 2" key="1">
    <citation type="journal article" date="2018" name="Front. Microbiol.">
        <title>Genomic and genetic insights into a cosmopolitan fungus, Paecilomyces variotii (Eurotiales).</title>
        <authorList>
            <person name="Urquhart A.S."/>
            <person name="Mondo S.J."/>
            <person name="Makela M.R."/>
            <person name="Hane J.K."/>
            <person name="Wiebenga A."/>
            <person name="He G."/>
            <person name="Mihaltcheva S."/>
            <person name="Pangilinan J."/>
            <person name="Lipzen A."/>
            <person name="Barry K."/>
            <person name="de Vries R.P."/>
            <person name="Grigoriev I.V."/>
            <person name="Idnurm A."/>
        </authorList>
    </citation>
    <scope>NUCLEOTIDE SEQUENCE [LARGE SCALE GENOMIC DNA]</scope>
    <source>
        <strain evidence="1 2">CBS 101075</strain>
    </source>
</reference>
<evidence type="ECO:0000313" key="1">
    <source>
        <dbReference type="EMBL" id="RWQ98600.1"/>
    </source>
</evidence>
<dbReference type="Proteomes" id="UP000283841">
    <property type="component" value="Unassembled WGS sequence"/>
</dbReference>
<dbReference type="GO" id="GO:0006360">
    <property type="term" value="P:transcription by RNA polymerase I"/>
    <property type="evidence" value="ECO:0007669"/>
    <property type="project" value="InterPro"/>
</dbReference>
<dbReference type="EMBL" id="RCNU01000002">
    <property type="protein sequence ID" value="RWQ98600.1"/>
    <property type="molecule type" value="Genomic_DNA"/>
</dbReference>
<dbReference type="GeneID" id="39602695"/>
<accession>A0A443I3F3</accession>
<sequence length="98" mass="11039">MPGRVNAYVSHVKKTTSSYFAHEALTSDRSLPSSGLLEAINAYSADFYDDAMWDRVQDDYQNMDETALIAMGILLEEMAQESLGETDDLILVEEEEIR</sequence>
<organism evidence="1 2">
    <name type="scientific">Byssochlamys spectabilis</name>
    <name type="common">Paecilomyces variotii</name>
    <dbReference type="NCBI Taxonomy" id="264951"/>
    <lineage>
        <taxon>Eukaryota</taxon>
        <taxon>Fungi</taxon>
        <taxon>Dikarya</taxon>
        <taxon>Ascomycota</taxon>
        <taxon>Pezizomycotina</taxon>
        <taxon>Eurotiomycetes</taxon>
        <taxon>Eurotiomycetidae</taxon>
        <taxon>Eurotiales</taxon>
        <taxon>Thermoascaceae</taxon>
        <taxon>Paecilomyces</taxon>
    </lineage>
</organism>
<dbReference type="InterPro" id="IPR022793">
    <property type="entry name" value="Rrn10"/>
</dbReference>
<dbReference type="PANTHER" id="PTHR28054:SF1">
    <property type="entry name" value="RNA POLYMERASE I-SPECIFIC TRANSCRIPTION INITIATION FACTOR RRN10"/>
    <property type="match status" value="1"/>
</dbReference>
<evidence type="ECO:0000313" key="2">
    <source>
        <dbReference type="Proteomes" id="UP000283841"/>
    </source>
</evidence>
<dbReference type="RefSeq" id="XP_028488245.1">
    <property type="nucleotide sequence ID" value="XM_028633418.1"/>
</dbReference>
<name>A0A443I3F3_BYSSP</name>
<dbReference type="PANTHER" id="PTHR28054">
    <property type="entry name" value="RNA POLYMERASE I-SPECIFIC TRANSCRIPTION INITIATION FACTOR RRN10"/>
    <property type="match status" value="1"/>
</dbReference>
<dbReference type="VEuPathDB" id="FungiDB:C8Q69DRAFT_517511"/>